<proteinExistence type="predicted"/>
<dbReference type="EMBL" id="JAMSHJ010000006">
    <property type="protein sequence ID" value="KAI5400875.1"/>
    <property type="molecule type" value="Genomic_DNA"/>
</dbReference>
<dbReference type="Gramene" id="Psat06G0564500-T1">
    <property type="protein sequence ID" value="KAI5400875.1"/>
    <property type="gene ID" value="KIW84_065645"/>
</dbReference>
<evidence type="ECO:0000256" key="1">
    <source>
        <dbReference type="SAM" id="MobiDB-lite"/>
    </source>
</evidence>
<evidence type="ECO:0000313" key="2">
    <source>
        <dbReference type="EMBL" id="KAI5400875.1"/>
    </source>
</evidence>
<evidence type="ECO:0000313" key="3">
    <source>
        <dbReference type="Proteomes" id="UP001058974"/>
    </source>
</evidence>
<reference evidence="2 3" key="1">
    <citation type="journal article" date="2022" name="Nat. Genet.">
        <title>Improved pea reference genome and pan-genome highlight genomic features and evolutionary characteristics.</title>
        <authorList>
            <person name="Yang T."/>
            <person name="Liu R."/>
            <person name="Luo Y."/>
            <person name="Hu S."/>
            <person name="Wang D."/>
            <person name="Wang C."/>
            <person name="Pandey M.K."/>
            <person name="Ge S."/>
            <person name="Xu Q."/>
            <person name="Li N."/>
            <person name="Li G."/>
            <person name="Huang Y."/>
            <person name="Saxena R.K."/>
            <person name="Ji Y."/>
            <person name="Li M."/>
            <person name="Yan X."/>
            <person name="He Y."/>
            <person name="Liu Y."/>
            <person name="Wang X."/>
            <person name="Xiang C."/>
            <person name="Varshney R.K."/>
            <person name="Ding H."/>
            <person name="Gao S."/>
            <person name="Zong X."/>
        </authorList>
    </citation>
    <scope>NUCLEOTIDE SEQUENCE [LARGE SCALE GENOMIC DNA]</scope>
    <source>
        <strain evidence="2 3">cv. Zhongwan 6</strain>
    </source>
</reference>
<organism evidence="2 3">
    <name type="scientific">Pisum sativum</name>
    <name type="common">Garden pea</name>
    <name type="synonym">Lathyrus oleraceus</name>
    <dbReference type="NCBI Taxonomy" id="3888"/>
    <lineage>
        <taxon>Eukaryota</taxon>
        <taxon>Viridiplantae</taxon>
        <taxon>Streptophyta</taxon>
        <taxon>Embryophyta</taxon>
        <taxon>Tracheophyta</taxon>
        <taxon>Spermatophyta</taxon>
        <taxon>Magnoliopsida</taxon>
        <taxon>eudicotyledons</taxon>
        <taxon>Gunneridae</taxon>
        <taxon>Pentapetalae</taxon>
        <taxon>rosids</taxon>
        <taxon>fabids</taxon>
        <taxon>Fabales</taxon>
        <taxon>Fabaceae</taxon>
        <taxon>Papilionoideae</taxon>
        <taxon>50 kb inversion clade</taxon>
        <taxon>NPAAA clade</taxon>
        <taxon>Hologalegina</taxon>
        <taxon>IRL clade</taxon>
        <taxon>Fabeae</taxon>
        <taxon>Lathyrus</taxon>
    </lineage>
</organism>
<dbReference type="Proteomes" id="UP001058974">
    <property type="component" value="Chromosome 6"/>
</dbReference>
<comment type="caution">
    <text evidence="2">The sequence shown here is derived from an EMBL/GenBank/DDBJ whole genome shotgun (WGS) entry which is preliminary data.</text>
</comment>
<protein>
    <submittedName>
        <fullName evidence="2">Uncharacterized protein</fullName>
    </submittedName>
</protein>
<dbReference type="AlphaFoldDB" id="A0A9D4WFA5"/>
<name>A0A9D4WFA5_PEA</name>
<feature type="compositionally biased region" description="Polar residues" evidence="1">
    <location>
        <begin position="152"/>
        <end position="166"/>
    </location>
</feature>
<gene>
    <name evidence="2" type="ORF">KIW84_065645</name>
</gene>
<feature type="region of interest" description="Disordered" evidence="1">
    <location>
        <begin position="152"/>
        <end position="180"/>
    </location>
</feature>
<accession>A0A9D4WFA5</accession>
<keyword evidence="3" id="KW-1185">Reference proteome</keyword>
<sequence length="180" mass="20379">MKVSWLLRERVSRGSSSRDTLTSSPPAFPNLKFLSEVQAEKFLKLVDYEIVRERAFNLNDFYKATSNQSQLIVKRCLGLLALLRRERINLGLLSVDNITYMANTAQKAYGNICAINELCGRAGAYVYPEDENISPKAPLSASFIRRLQNMHQGEAAQNDQQETQVGNDEGFYEPQAQQQQ</sequence>